<name>A0A365Y4W3_9BACT</name>
<protein>
    <recommendedName>
        <fullName evidence="3">AAA+ ATPase domain-containing protein</fullName>
    </recommendedName>
</protein>
<dbReference type="EMBL" id="QFFJ01000001">
    <property type="protein sequence ID" value="RBL93341.1"/>
    <property type="molecule type" value="Genomic_DNA"/>
</dbReference>
<dbReference type="GO" id="GO:0042148">
    <property type="term" value="P:DNA strand invasion"/>
    <property type="evidence" value="ECO:0007669"/>
    <property type="project" value="TreeGrafter"/>
</dbReference>
<proteinExistence type="predicted"/>
<dbReference type="GO" id="GO:0003697">
    <property type="term" value="F:single-stranded DNA binding"/>
    <property type="evidence" value="ECO:0007669"/>
    <property type="project" value="TreeGrafter"/>
</dbReference>
<reference evidence="1 2" key="1">
    <citation type="submission" date="2018-05" db="EMBL/GenBank/DDBJ databases">
        <title>Chitinophaga sp. K3CV102501T nov., isolated from isolated from a monsoon evergreen broad-leaved forest soil.</title>
        <authorList>
            <person name="Lv Y."/>
        </authorList>
    </citation>
    <scope>NUCLEOTIDE SEQUENCE [LARGE SCALE GENOMIC DNA]</scope>
    <source>
        <strain evidence="1 2">GDMCC 1.1325</strain>
    </source>
</reference>
<dbReference type="PANTHER" id="PTHR22942:SF66">
    <property type="entry name" value="RE19845P"/>
    <property type="match status" value="1"/>
</dbReference>
<dbReference type="InterPro" id="IPR027417">
    <property type="entry name" value="P-loop_NTPase"/>
</dbReference>
<dbReference type="GO" id="GO:0006312">
    <property type="term" value="P:mitotic recombination"/>
    <property type="evidence" value="ECO:0007669"/>
    <property type="project" value="TreeGrafter"/>
</dbReference>
<dbReference type="RefSeq" id="WP_113615938.1">
    <property type="nucleotide sequence ID" value="NZ_QFFJ01000001.1"/>
</dbReference>
<dbReference type="AlphaFoldDB" id="A0A365Y4W3"/>
<comment type="caution">
    <text evidence="1">The sequence shown here is derived from an EMBL/GenBank/DDBJ whole genome shotgun (WGS) entry which is preliminary data.</text>
</comment>
<gene>
    <name evidence="1" type="ORF">DF182_12510</name>
</gene>
<evidence type="ECO:0000313" key="1">
    <source>
        <dbReference type="EMBL" id="RBL93341.1"/>
    </source>
</evidence>
<keyword evidence="2" id="KW-1185">Reference proteome</keyword>
<evidence type="ECO:0000313" key="2">
    <source>
        <dbReference type="Proteomes" id="UP000253410"/>
    </source>
</evidence>
<dbReference type="GO" id="GO:0000730">
    <property type="term" value="P:DNA recombinase assembly"/>
    <property type="evidence" value="ECO:0007669"/>
    <property type="project" value="TreeGrafter"/>
</dbReference>
<dbReference type="PANTHER" id="PTHR22942">
    <property type="entry name" value="RECA/RAD51/RADA DNA STRAND-PAIRING FAMILY MEMBER"/>
    <property type="match status" value="1"/>
</dbReference>
<dbReference type="GO" id="GO:0008094">
    <property type="term" value="F:ATP-dependent activity, acting on DNA"/>
    <property type="evidence" value="ECO:0007669"/>
    <property type="project" value="TreeGrafter"/>
</dbReference>
<organism evidence="1 2">
    <name type="scientific">Chitinophaga flava</name>
    <dbReference type="NCBI Taxonomy" id="2259036"/>
    <lineage>
        <taxon>Bacteria</taxon>
        <taxon>Pseudomonadati</taxon>
        <taxon>Bacteroidota</taxon>
        <taxon>Chitinophagia</taxon>
        <taxon>Chitinophagales</taxon>
        <taxon>Chitinophagaceae</taxon>
        <taxon>Chitinophaga</taxon>
    </lineage>
</organism>
<dbReference type="Gene3D" id="3.40.50.300">
    <property type="entry name" value="P-loop containing nucleotide triphosphate hydrolases"/>
    <property type="match status" value="1"/>
</dbReference>
<accession>A0A365Y4W3</accession>
<sequence length="327" mass="36833">MIAIENKSVAVKKSSNPPEMGISYKGAYTARQLYNMKIQEVPFLLEGLIPTTGLTCLTGASDCNKSTLLRQLAIDIASRKESFLGFKLTSIYGKCIYISTEDDYQAISALLNKQYPSTAPDEVLDNIYFIFKTDGHLKELDKVLTKTKTDLVILDNWADVFGGDINQTNKVRANFEQYSWLSQKHNCAFMFVHHQGKRSEEKNPSKNNLLGSQGIEAKMRTVIELRREAGNKRLMTITKGNYTKDSMKAKSFRLELNENNMLFTLSTDAVLATSLGFDNIKTGKEDIMKVASKLRKEGVSYEKVHGKLKEQFGEVIPGLTTLKNWLK</sequence>
<dbReference type="GO" id="GO:0003690">
    <property type="term" value="F:double-stranded DNA binding"/>
    <property type="evidence" value="ECO:0007669"/>
    <property type="project" value="TreeGrafter"/>
</dbReference>
<dbReference type="Proteomes" id="UP000253410">
    <property type="component" value="Unassembled WGS sequence"/>
</dbReference>
<dbReference type="SUPFAM" id="SSF52540">
    <property type="entry name" value="P-loop containing nucleoside triphosphate hydrolases"/>
    <property type="match status" value="1"/>
</dbReference>
<dbReference type="OrthoDB" id="795326at2"/>
<dbReference type="GO" id="GO:0000150">
    <property type="term" value="F:DNA strand exchange activity"/>
    <property type="evidence" value="ECO:0007669"/>
    <property type="project" value="TreeGrafter"/>
</dbReference>
<dbReference type="Pfam" id="PF13481">
    <property type="entry name" value="AAA_25"/>
    <property type="match status" value="1"/>
</dbReference>
<evidence type="ECO:0008006" key="3">
    <source>
        <dbReference type="Google" id="ProtNLM"/>
    </source>
</evidence>